<reference evidence="2 3" key="1">
    <citation type="submission" date="2024-08" db="EMBL/GenBank/DDBJ databases">
        <authorList>
            <person name="Lu H."/>
        </authorList>
    </citation>
    <scope>NUCLEOTIDE SEQUENCE [LARGE SCALE GENOMIC DNA]</scope>
    <source>
        <strain evidence="2 3">DXS20W</strain>
    </source>
</reference>
<organism evidence="2 3">
    <name type="scientific">Pelomonas lactea</name>
    <dbReference type="NCBI Taxonomy" id="3299030"/>
    <lineage>
        <taxon>Bacteria</taxon>
        <taxon>Pseudomonadati</taxon>
        <taxon>Pseudomonadota</taxon>
        <taxon>Betaproteobacteria</taxon>
        <taxon>Burkholderiales</taxon>
        <taxon>Sphaerotilaceae</taxon>
        <taxon>Roseateles</taxon>
    </lineage>
</organism>
<dbReference type="Pfam" id="PF01814">
    <property type="entry name" value="Hemerythrin"/>
    <property type="match status" value="1"/>
</dbReference>
<evidence type="ECO:0000313" key="3">
    <source>
        <dbReference type="Proteomes" id="UP001606302"/>
    </source>
</evidence>
<feature type="domain" description="Hemerythrin-like" evidence="1">
    <location>
        <begin position="6"/>
        <end position="134"/>
    </location>
</feature>
<evidence type="ECO:0000313" key="2">
    <source>
        <dbReference type="EMBL" id="MFG6462053.1"/>
    </source>
</evidence>
<dbReference type="RefSeq" id="WP_394510925.1">
    <property type="nucleotide sequence ID" value="NZ_JBIGHX010000003.1"/>
</dbReference>
<accession>A0ABW7GJE1</accession>
<dbReference type="EMBL" id="JBIGHX010000003">
    <property type="protein sequence ID" value="MFG6462053.1"/>
    <property type="molecule type" value="Genomic_DNA"/>
</dbReference>
<gene>
    <name evidence="2" type="ORF">ACG04Q_10770</name>
</gene>
<sequence length="138" mass="15355">MLKTARYREEHASLALLIKGFETTLDIALLGKDGAPARRALSELAGKLRLHLAGEDKLLYPQALGSADPAVRKLGEKYQSEMGDLAGAFKAYSDKWLLPKDIAREALSFANESRHIIKALNERIRRENTEFYAAIDKA</sequence>
<evidence type="ECO:0000259" key="1">
    <source>
        <dbReference type="Pfam" id="PF01814"/>
    </source>
</evidence>
<dbReference type="Proteomes" id="UP001606302">
    <property type="component" value="Unassembled WGS sequence"/>
</dbReference>
<dbReference type="Gene3D" id="1.20.120.520">
    <property type="entry name" value="nmb1532 protein domain like"/>
    <property type="match status" value="1"/>
</dbReference>
<name>A0ABW7GJE1_9BURK</name>
<comment type="caution">
    <text evidence="2">The sequence shown here is derived from an EMBL/GenBank/DDBJ whole genome shotgun (WGS) entry which is preliminary data.</text>
</comment>
<dbReference type="InterPro" id="IPR012312">
    <property type="entry name" value="Hemerythrin-like"/>
</dbReference>
<protein>
    <submittedName>
        <fullName evidence="2">Hemerythrin domain-containing protein</fullName>
    </submittedName>
</protein>
<proteinExistence type="predicted"/>
<keyword evidence="3" id="KW-1185">Reference proteome</keyword>